<evidence type="ECO:0000256" key="2">
    <source>
        <dbReference type="SAM" id="SignalP"/>
    </source>
</evidence>
<proteinExistence type="predicted"/>
<evidence type="ECO:0000256" key="1">
    <source>
        <dbReference type="PROSITE-ProRule" id="PRU00325"/>
    </source>
</evidence>
<keyword evidence="1" id="KW-0862">Zinc</keyword>
<dbReference type="EnsemblMetazoa" id="Aqu2.1.23139_001">
    <property type="protein sequence ID" value="Aqu2.1.23139_001"/>
    <property type="gene ID" value="Aqu2.1.23139"/>
</dbReference>
<keyword evidence="1" id="KW-0479">Metal-binding</keyword>
<feature type="chain" id="PRO_5013344634" description="SWIM-type domain-containing protein" evidence="2">
    <location>
        <begin position="20"/>
        <end position="163"/>
    </location>
</feature>
<reference evidence="4" key="1">
    <citation type="submission" date="2017-05" db="UniProtKB">
        <authorList>
            <consortium name="EnsemblMetazoa"/>
        </authorList>
    </citation>
    <scope>IDENTIFICATION</scope>
</reference>
<accession>A0A1X7U6L3</accession>
<keyword evidence="2" id="KW-0732">Signal</keyword>
<dbReference type="InterPro" id="IPR007527">
    <property type="entry name" value="Znf_SWIM"/>
</dbReference>
<evidence type="ECO:0000313" key="4">
    <source>
        <dbReference type="EnsemblMetazoa" id="Aqu2.1.23139_001"/>
    </source>
</evidence>
<evidence type="ECO:0000259" key="3">
    <source>
        <dbReference type="PROSITE" id="PS50966"/>
    </source>
</evidence>
<name>A0A1X7U6L3_AMPQE</name>
<dbReference type="GO" id="GO:0008270">
    <property type="term" value="F:zinc ion binding"/>
    <property type="evidence" value="ECO:0007669"/>
    <property type="project" value="UniProtKB-KW"/>
</dbReference>
<dbReference type="PROSITE" id="PS50966">
    <property type="entry name" value="ZF_SWIM"/>
    <property type="match status" value="1"/>
</dbReference>
<organism evidence="4">
    <name type="scientific">Amphimedon queenslandica</name>
    <name type="common">Sponge</name>
    <dbReference type="NCBI Taxonomy" id="400682"/>
    <lineage>
        <taxon>Eukaryota</taxon>
        <taxon>Metazoa</taxon>
        <taxon>Porifera</taxon>
        <taxon>Demospongiae</taxon>
        <taxon>Heteroscleromorpha</taxon>
        <taxon>Haplosclerida</taxon>
        <taxon>Niphatidae</taxon>
        <taxon>Amphimedon</taxon>
    </lineage>
</organism>
<sequence>MVQIPTVLLVVTFITAWHAECMSTFCEDLWSDTVGWKSINDSLPSLNFNITHIVDYFVNCKAIDGIPNNDFKSLNKKAYPLFKAGHLHSLSYKKYDSVLFVKCKCKAEMKKAQEYMMRACIDDEGEILYANCGCPAGTGPLCSCKHFGALCYLIEESCRLKLT</sequence>
<feature type="domain" description="SWIM-type" evidence="3">
    <location>
        <begin position="117"/>
        <end position="155"/>
    </location>
</feature>
<feature type="signal peptide" evidence="2">
    <location>
        <begin position="1"/>
        <end position="19"/>
    </location>
</feature>
<keyword evidence="1" id="KW-0863">Zinc-finger</keyword>
<protein>
    <recommendedName>
        <fullName evidence="3">SWIM-type domain-containing protein</fullName>
    </recommendedName>
</protein>
<dbReference type="AlphaFoldDB" id="A0A1X7U6L3"/>
<dbReference type="InParanoid" id="A0A1X7U6L3"/>